<dbReference type="AlphaFoldDB" id="A0ABC9TR47"/>
<dbReference type="Proteomes" id="UP000016491">
    <property type="component" value="Unassembled WGS sequence"/>
</dbReference>
<evidence type="ECO:0000313" key="1">
    <source>
        <dbReference type="EMBL" id="ERI73767.1"/>
    </source>
</evidence>
<organism evidence="1 2">
    <name type="scientific">[Clostridium] symbiosum ATCC 14940</name>
    <dbReference type="NCBI Taxonomy" id="411472"/>
    <lineage>
        <taxon>Bacteria</taxon>
        <taxon>Bacillati</taxon>
        <taxon>Bacillota</taxon>
        <taxon>Clostridia</taxon>
        <taxon>Lachnospirales</taxon>
        <taxon>Lachnospiraceae</taxon>
        <taxon>Otoolea</taxon>
    </lineage>
</organism>
<dbReference type="EMBL" id="AWSU01000371">
    <property type="protein sequence ID" value="ERI73767.1"/>
    <property type="molecule type" value="Genomic_DNA"/>
</dbReference>
<proteinExistence type="predicted"/>
<reference evidence="1 2" key="1">
    <citation type="submission" date="2013-07" db="EMBL/GenBank/DDBJ databases">
        <authorList>
            <person name="Weinstock G."/>
            <person name="Sodergren E."/>
            <person name="Wylie T."/>
            <person name="Fulton L."/>
            <person name="Fulton R."/>
            <person name="Fronick C."/>
            <person name="O'Laughlin M."/>
            <person name="Godfrey J."/>
            <person name="Miner T."/>
            <person name="Herter B."/>
            <person name="Appelbaum E."/>
            <person name="Cordes M."/>
            <person name="Lek S."/>
            <person name="Wollam A."/>
            <person name="Pepin K.H."/>
            <person name="Palsikar V.B."/>
            <person name="Mitreva M."/>
            <person name="Wilson R.K."/>
        </authorList>
    </citation>
    <scope>NUCLEOTIDE SEQUENCE [LARGE SCALE GENOMIC DNA]</scope>
    <source>
        <strain evidence="1 2">ATCC 14940</strain>
    </source>
</reference>
<comment type="caution">
    <text evidence="1">The sequence shown here is derived from an EMBL/GenBank/DDBJ whole genome shotgun (WGS) entry which is preliminary data.</text>
</comment>
<protein>
    <submittedName>
        <fullName evidence="1">Uncharacterized protein</fullName>
    </submittedName>
</protein>
<sequence>MSELSRLFIVRCSQHYTPASASLQVLKNSHFYGNIIIEKEEIQPDYF</sequence>
<accession>A0ABC9TR47</accession>
<evidence type="ECO:0000313" key="2">
    <source>
        <dbReference type="Proteomes" id="UP000016491"/>
    </source>
</evidence>
<gene>
    <name evidence="1" type="ORF">CLOSYM_04676</name>
</gene>
<name>A0ABC9TR47_CLOSY</name>